<evidence type="ECO:0000313" key="2">
    <source>
        <dbReference type="EMBL" id="TWT74802.1"/>
    </source>
</evidence>
<keyword evidence="3" id="KW-1185">Reference proteome</keyword>
<dbReference type="AlphaFoldDB" id="A0A5C5YIV2"/>
<organism evidence="2 3">
    <name type="scientific">Allorhodopirellula solitaria</name>
    <dbReference type="NCBI Taxonomy" id="2527987"/>
    <lineage>
        <taxon>Bacteria</taxon>
        <taxon>Pseudomonadati</taxon>
        <taxon>Planctomycetota</taxon>
        <taxon>Planctomycetia</taxon>
        <taxon>Pirellulales</taxon>
        <taxon>Pirellulaceae</taxon>
        <taxon>Allorhodopirellula</taxon>
    </lineage>
</organism>
<protein>
    <submittedName>
        <fullName evidence="2">Uncharacterized protein</fullName>
    </submittedName>
</protein>
<evidence type="ECO:0000313" key="3">
    <source>
        <dbReference type="Proteomes" id="UP000318053"/>
    </source>
</evidence>
<reference evidence="2 3" key="1">
    <citation type="submission" date="2019-02" db="EMBL/GenBank/DDBJ databases">
        <title>Deep-cultivation of Planctomycetes and their phenomic and genomic characterization uncovers novel biology.</title>
        <authorList>
            <person name="Wiegand S."/>
            <person name="Jogler M."/>
            <person name="Boedeker C."/>
            <person name="Pinto D."/>
            <person name="Vollmers J."/>
            <person name="Rivas-Marin E."/>
            <person name="Kohn T."/>
            <person name="Peeters S.H."/>
            <person name="Heuer A."/>
            <person name="Rast P."/>
            <person name="Oberbeckmann S."/>
            <person name="Bunk B."/>
            <person name="Jeske O."/>
            <person name="Meyerdierks A."/>
            <person name="Storesund J.E."/>
            <person name="Kallscheuer N."/>
            <person name="Luecker S."/>
            <person name="Lage O.M."/>
            <person name="Pohl T."/>
            <person name="Merkel B.J."/>
            <person name="Hornburger P."/>
            <person name="Mueller R.-W."/>
            <person name="Bruemmer F."/>
            <person name="Labrenz M."/>
            <person name="Spormann A.M."/>
            <person name="Op Den Camp H."/>
            <person name="Overmann J."/>
            <person name="Amann R."/>
            <person name="Jetten M.S.M."/>
            <person name="Mascher T."/>
            <person name="Medema M.H."/>
            <person name="Devos D.P."/>
            <person name="Kaster A.-K."/>
            <person name="Ovreas L."/>
            <person name="Rohde M."/>
            <person name="Galperin M.Y."/>
            <person name="Jogler C."/>
        </authorList>
    </citation>
    <scope>NUCLEOTIDE SEQUENCE [LARGE SCALE GENOMIC DNA]</scope>
    <source>
        <strain evidence="2 3">CA85</strain>
    </source>
</reference>
<dbReference type="EMBL" id="SJPK01000001">
    <property type="protein sequence ID" value="TWT74802.1"/>
    <property type="molecule type" value="Genomic_DNA"/>
</dbReference>
<name>A0A5C5YIV2_9BACT</name>
<gene>
    <name evidence="2" type="ORF">CA85_00880</name>
</gene>
<sequence>MVGRSGSFFANEVPAISLNLSQSSATPADIRLRSVAAILAVGIRRLHLAAVESDDRDATSEPVSGNLADSLPERLDDVGPGGLSVTDVSETTGFETDRESPEMEMKHAR</sequence>
<accession>A0A5C5YIV2</accession>
<feature type="compositionally biased region" description="Basic and acidic residues" evidence="1">
    <location>
        <begin position="95"/>
        <end position="109"/>
    </location>
</feature>
<dbReference type="Proteomes" id="UP000318053">
    <property type="component" value="Unassembled WGS sequence"/>
</dbReference>
<comment type="caution">
    <text evidence="2">The sequence shown here is derived from an EMBL/GenBank/DDBJ whole genome shotgun (WGS) entry which is preliminary data.</text>
</comment>
<feature type="region of interest" description="Disordered" evidence="1">
    <location>
        <begin position="51"/>
        <end position="109"/>
    </location>
</feature>
<proteinExistence type="predicted"/>
<evidence type="ECO:0000256" key="1">
    <source>
        <dbReference type="SAM" id="MobiDB-lite"/>
    </source>
</evidence>